<evidence type="ECO:0000313" key="2">
    <source>
        <dbReference type="Proteomes" id="UP000054770"/>
    </source>
</evidence>
<comment type="caution">
    <text evidence="1">The sequence shown here is derived from an EMBL/GenBank/DDBJ whole genome shotgun (WGS) entry which is preliminary data.</text>
</comment>
<name>A0A158KQX4_9BURK</name>
<gene>
    <name evidence="1" type="ORF">AWB68_06956</name>
</gene>
<accession>A0A158KQX4</accession>
<proteinExistence type="predicted"/>
<dbReference type="Proteomes" id="UP000054770">
    <property type="component" value="Unassembled WGS sequence"/>
</dbReference>
<sequence>MAAKMWSAATTDGREIFADEVAEGSSLICKYCGAGVCYVPPHVRENRGNTYWVRGYFRLLPKSSHEELVLDSQIYAIVYYCDSWSVD</sequence>
<dbReference type="EMBL" id="FCON02000140">
    <property type="protein sequence ID" value="SAL83556.1"/>
    <property type="molecule type" value="Genomic_DNA"/>
</dbReference>
<dbReference type="AlphaFoldDB" id="A0A158KQX4"/>
<reference evidence="1" key="1">
    <citation type="submission" date="2016-01" db="EMBL/GenBank/DDBJ databases">
        <authorList>
            <person name="Peeters C."/>
        </authorList>
    </citation>
    <scope>NUCLEOTIDE SEQUENCE [LARGE SCALE GENOMIC DNA]</scope>
    <source>
        <strain evidence="1">LMG 22940</strain>
    </source>
</reference>
<keyword evidence="2" id="KW-1185">Reference proteome</keyword>
<organism evidence="1 2">
    <name type="scientific">Caballeronia choica</name>
    <dbReference type="NCBI Taxonomy" id="326476"/>
    <lineage>
        <taxon>Bacteria</taxon>
        <taxon>Pseudomonadati</taxon>
        <taxon>Pseudomonadota</taxon>
        <taxon>Betaproteobacteria</taxon>
        <taxon>Burkholderiales</taxon>
        <taxon>Burkholderiaceae</taxon>
        <taxon>Caballeronia</taxon>
    </lineage>
</organism>
<protein>
    <submittedName>
        <fullName evidence="1">Uncharacterized protein</fullName>
    </submittedName>
</protein>
<evidence type="ECO:0000313" key="1">
    <source>
        <dbReference type="EMBL" id="SAL83556.1"/>
    </source>
</evidence>